<evidence type="ECO:0000259" key="3">
    <source>
        <dbReference type="Pfam" id="PF07593"/>
    </source>
</evidence>
<accession>A0ABW6BQR1</accession>
<dbReference type="Pfam" id="PF13517">
    <property type="entry name" value="FG-GAP_3"/>
    <property type="match status" value="7"/>
</dbReference>
<evidence type="ECO:0000256" key="2">
    <source>
        <dbReference type="SAM" id="Phobius"/>
    </source>
</evidence>
<evidence type="ECO:0000313" key="4">
    <source>
        <dbReference type="EMBL" id="MFD3000165.1"/>
    </source>
</evidence>
<organism evidence="4 5">
    <name type="scientific">Pontibacter toksunensis</name>
    <dbReference type="NCBI Taxonomy" id="1332631"/>
    <lineage>
        <taxon>Bacteria</taxon>
        <taxon>Pseudomonadati</taxon>
        <taxon>Bacteroidota</taxon>
        <taxon>Cytophagia</taxon>
        <taxon>Cytophagales</taxon>
        <taxon>Hymenobacteraceae</taxon>
        <taxon>Pontibacter</taxon>
    </lineage>
</organism>
<reference evidence="5" key="1">
    <citation type="journal article" date="2019" name="Int. J. Syst. Evol. Microbiol.">
        <title>The Global Catalogue of Microorganisms (GCM) 10K type strain sequencing project: providing services to taxonomists for standard genome sequencing and annotation.</title>
        <authorList>
            <consortium name="The Broad Institute Genomics Platform"/>
            <consortium name="The Broad Institute Genome Sequencing Center for Infectious Disease"/>
            <person name="Wu L."/>
            <person name="Ma J."/>
        </authorList>
    </citation>
    <scope>NUCLEOTIDE SEQUENCE [LARGE SCALE GENOMIC DNA]</scope>
    <source>
        <strain evidence="5">KCTC 23984</strain>
    </source>
</reference>
<keyword evidence="2" id="KW-1133">Transmembrane helix</keyword>
<feature type="transmembrane region" description="Helical" evidence="2">
    <location>
        <begin position="21"/>
        <end position="41"/>
    </location>
</feature>
<dbReference type="SUPFAM" id="SSF69318">
    <property type="entry name" value="Integrin alpha N-terminal domain"/>
    <property type="match status" value="3"/>
</dbReference>
<feature type="domain" description="ASPIC/UnbV" evidence="3">
    <location>
        <begin position="556"/>
        <end position="622"/>
    </location>
</feature>
<dbReference type="Proteomes" id="UP001597641">
    <property type="component" value="Unassembled WGS sequence"/>
</dbReference>
<keyword evidence="2" id="KW-0812">Transmembrane</keyword>
<sequence>MNSLLKGYKNTGYLPTMIPNTTTIPVLLKMIAIFVAIAAFASCKQEETMFELKSSADTGITFTNTLVSNDSINVMNFEYFYNGGGVAVGDVNNDGLQDVYFTGNMVSGKLYLNKGDLQFEDITKQAGVETTNWATGASVVDINNDGLLDIYVCMSGYKDPERRKNLLFINKGIGADNTPVFEEEAEKYGLADNGYTTQAAFFDYDRDGDLDVYLATVNRSDSNPNVIASHTRKDKNSSVDKLYRNNGNGTFTNVADEAGIVKEGYGLGVGVGDVNQDGWPDIYVTNDFIYDDLLYINNQNGTFTESIRKYMKHTSHFSMGTDMADFNNDGLPDIISVDMMPDDSRRQKLMNGVKNYDEFQLALQRGYMPQYVRNNLQLNNGNGTFSEISQLAGVHYTDWSWSPLFADFDNDGTKDLFITNGIGKDITHLDFATYYMTQARSSFGNKGTGTHLLKIAETMEGAKKHNFMFRNNGDLTFTDESKNWGLAQESFSSGAAYADLDNDGDLDIVINNVDDEPFVYQNMVSERSKKEDKDNESGKRHYLRINFEGAAGNKAGIGAKAVLKYGGEMQVAEQYPFRGFQSTVENTLHFGLGATERVDLVEITWPDGRYQVLKDVKPDQVLVVNYKHAKEDNRGEKPKEGPAFFREVTADAGIAYKDINHEYIDFKLQPLLPHKFSQNGPGISVGDVNGDGLEDFYVGGSATYNGTLFLQDKNGKFASKPLAEGDKPGDDMGSLFFDADGDGDLDLYVVSGGSEYFTGDKAYQDRLYLNDGKGSFKLDIQALPHIDASGSCVTAADYDKDGDLDLFVGGRVDPRKFPLPAKSYILQNNGGKFKDVTSTVGPMLADLGMVTAALWTDFDNDNAIDLVVVGEWMPVTFLKNVDGNLKDVTATTGLSATSGWWNSLAAGDFDNDGDIDFVAGNLGLNSKFKASEEQPVQVYAKDFDKSGTTDAVMTHYIQGKKQLVHGRDDMTDQMVSMRREFRSYEDYASKSFDDIFTTERLEGAYTAKSENFKTSYIENLGNGRFKMTALPMQAQFAPVCGITVNDYNGDGNLDLLLVGNSYATEVVVGRYDAFTGLYLKGNGKGQFSPVHMNKSGFRIDSDAKGMVEVNTGNGSRLILIASHDDSLRAYKPVPQNTVHAVSVLPSDAYAIITLANGTKRKQEFYFGSGYLSQSSRTLWLPAGTKSVQIMDKAGKVRTKISDVQEVSLAANRGAK</sequence>
<keyword evidence="2" id="KW-0472">Membrane</keyword>
<dbReference type="PANTHER" id="PTHR16026:SF0">
    <property type="entry name" value="CARTILAGE ACIDIC PROTEIN 1"/>
    <property type="match status" value="1"/>
</dbReference>
<protein>
    <submittedName>
        <fullName evidence="4">VCBS repeat-containing protein</fullName>
    </submittedName>
</protein>
<evidence type="ECO:0000313" key="5">
    <source>
        <dbReference type="Proteomes" id="UP001597641"/>
    </source>
</evidence>
<comment type="caution">
    <text evidence="4">The sequence shown here is derived from an EMBL/GenBank/DDBJ whole genome shotgun (WGS) entry which is preliminary data.</text>
</comment>
<proteinExistence type="predicted"/>
<name>A0ABW6BQR1_9BACT</name>
<dbReference type="InterPro" id="IPR011519">
    <property type="entry name" value="UnbV_ASPIC"/>
</dbReference>
<gene>
    <name evidence="4" type="ORF">ACFS7Z_07320</name>
</gene>
<dbReference type="EMBL" id="JBHUOX010000004">
    <property type="protein sequence ID" value="MFD3000165.1"/>
    <property type="molecule type" value="Genomic_DNA"/>
</dbReference>
<evidence type="ECO:0000256" key="1">
    <source>
        <dbReference type="ARBA" id="ARBA00022729"/>
    </source>
</evidence>
<keyword evidence="1" id="KW-0732">Signal</keyword>
<dbReference type="InterPro" id="IPR027039">
    <property type="entry name" value="Crtac1"/>
</dbReference>
<dbReference type="Pfam" id="PF07593">
    <property type="entry name" value="UnbV_ASPIC"/>
    <property type="match status" value="1"/>
</dbReference>
<dbReference type="InterPro" id="IPR028994">
    <property type="entry name" value="Integrin_alpha_N"/>
</dbReference>
<dbReference type="PANTHER" id="PTHR16026">
    <property type="entry name" value="CARTILAGE ACIDIC PROTEIN 1"/>
    <property type="match status" value="1"/>
</dbReference>
<dbReference type="Gene3D" id="2.130.10.130">
    <property type="entry name" value="Integrin alpha, N-terminal"/>
    <property type="match status" value="3"/>
</dbReference>
<keyword evidence="5" id="KW-1185">Reference proteome</keyword>
<dbReference type="InterPro" id="IPR013517">
    <property type="entry name" value="FG-GAP"/>
</dbReference>